<evidence type="ECO:0000313" key="7">
    <source>
        <dbReference type="EMBL" id="ORZ35795.1"/>
    </source>
</evidence>
<sequence length="132" mass="15314">MTDKATNDRHAKILKALMLLPENRTCADCKRRDPRWASHSLGCFVCLRCSGVHRSLGVHISKMKSADLDSWTPDQLQNMIDWGNARVNHYWEARATFEPNDSNIELYIRCKYERRQFVREGKLPDPKTLPIG</sequence>
<evidence type="ECO:0000256" key="1">
    <source>
        <dbReference type="ARBA" id="ARBA00022468"/>
    </source>
</evidence>
<dbReference type="InterPro" id="IPR037278">
    <property type="entry name" value="ARFGAP/RecO"/>
</dbReference>
<dbReference type="InterPro" id="IPR044520">
    <property type="entry name" value="ARF_GAP_AGD5/15"/>
</dbReference>
<proteinExistence type="predicted"/>
<protein>
    <recommendedName>
        <fullName evidence="6">Arf-GAP domain-containing protein</fullName>
    </recommendedName>
</protein>
<accession>A0A1Y2HMI3</accession>
<dbReference type="FunFam" id="1.10.220.150:FF:000009">
    <property type="entry name" value="stromal membrane-associated protein 1 isoform X1"/>
    <property type="match status" value="1"/>
</dbReference>
<keyword evidence="8" id="KW-1185">Reference proteome</keyword>
<dbReference type="Proteomes" id="UP000193411">
    <property type="component" value="Unassembled WGS sequence"/>
</dbReference>
<dbReference type="SMART" id="SM00105">
    <property type="entry name" value="ArfGap"/>
    <property type="match status" value="1"/>
</dbReference>
<evidence type="ECO:0000256" key="5">
    <source>
        <dbReference type="PROSITE-ProRule" id="PRU00288"/>
    </source>
</evidence>
<dbReference type="EMBL" id="MCFL01000020">
    <property type="protein sequence ID" value="ORZ35795.1"/>
    <property type="molecule type" value="Genomic_DNA"/>
</dbReference>
<comment type="caution">
    <text evidence="7">The sequence shown here is derived from an EMBL/GenBank/DDBJ whole genome shotgun (WGS) entry which is preliminary data.</text>
</comment>
<dbReference type="STRING" id="765915.A0A1Y2HMI3"/>
<dbReference type="InterPro" id="IPR038508">
    <property type="entry name" value="ArfGAP_dom_sf"/>
</dbReference>
<dbReference type="PANTHER" id="PTHR46419:SF2">
    <property type="entry name" value="ADP-RIBOSYLATION FACTOR GTPASE-ACTIVATING PROTEIN AGD5"/>
    <property type="match status" value="1"/>
</dbReference>
<keyword evidence="1" id="KW-0343">GTPase activation</keyword>
<evidence type="ECO:0000313" key="8">
    <source>
        <dbReference type="Proteomes" id="UP000193411"/>
    </source>
</evidence>
<keyword evidence="3 5" id="KW-0863">Zinc-finger</keyword>
<dbReference type="PRINTS" id="PR00405">
    <property type="entry name" value="REVINTRACTNG"/>
</dbReference>
<dbReference type="PROSITE" id="PS50115">
    <property type="entry name" value="ARFGAP"/>
    <property type="match status" value="1"/>
</dbReference>
<evidence type="ECO:0000259" key="6">
    <source>
        <dbReference type="PROSITE" id="PS50115"/>
    </source>
</evidence>
<dbReference type="SUPFAM" id="SSF57863">
    <property type="entry name" value="ArfGap/RecO-like zinc finger"/>
    <property type="match status" value="1"/>
</dbReference>
<feature type="domain" description="Arf-GAP" evidence="6">
    <location>
        <begin position="11"/>
        <end position="118"/>
    </location>
</feature>
<dbReference type="PANTHER" id="PTHR46419">
    <property type="entry name" value="ADP-RIBOSYLATION FACTOR GTPASE-ACTIVATING PROTEIN AGD5"/>
    <property type="match status" value="1"/>
</dbReference>
<organism evidence="7 8">
    <name type="scientific">Catenaria anguillulae PL171</name>
    <dbReference type="NCBI Taxonomy" id="765915"/>
    <lineage>
        <taxon>Eukaryota</taxon>
        <taxon>Fungi</taxon>
        <taxon>Fungi incertae sedis</taxon>
        <taxon>Blastocladiomycota</taxon>
        <taxon>Blastocladiomycetes</taxon>
        <taxon>Blastocladiales</taxon>
        <taxon>Catenariaceae</taxon>
        <taxon>Catenaria</taxon>
    </lineage>
</organism>
<evidence type="ECO:0000256" key="2">
    <source>
        <dbReference type="ARBA" id="ARBA00022723"/>
    </source>
</evidence>
<keyword evidence="2" id="KW-0479">Metal-binding</keyword>
<dbReference type="Pfam" id="PF01412">
    <property type="entry name" value="ArfGap"/>
    <property type="match status" value="1"/>
</dbReference>
<evidence type="ECO:0000256" key="4">
    <source>
        <dbReference type="ARBA" id="ARBA00022833"/>
    </source>
</evidence>
<dbReference type="AlphaFoldDB" id="A0A1Y2HMI3"/>
<keyword evidence="4" id="KW-0862">Zinc</keyword>
<dbReference type="GO" id="GO:0008270">
    <property type="term" value="F:zinc ion binding"/>
    <property type="evidence" value="ECO:0007669"/>
    <property type="project" value="UniProtKB-KW"/>
</dbReference>
<evidence type="ECO:0000256" key="3">
    <source>
        <dbReference type="ARBA" id="ARBA00022771"/>
    </source>
</evidence>
<dbReference type="OrthoDB" id="10266696at2759"/>
<dbReference type="GO" id="GO:0005096">
    <property type="term" value="F:GTPase activator activity"/>
    <property type="evidence" value="ECO:0007669"/>
    <property type="project" value="UniProtKB-KW"/>
</dbReference>
<name>A0A1Y2HMI3_9FUNG</name>
<dbReference type="CDD" id="cd08204">
    <property type="entry name" value="ArfGap"/>
    <property type="match status" value="1"/>
</dbReference>
<dbReference type="InterPro" id="IPR001164">
    <property type="entry name" value="ArfGAP_dom"/>
</dbReference>
<gene>
    <name evidence="7" type="ORF">BCR44DRAFT_1389557</name>
</gene>
<reference evidence="7 8" key="1">
    <citation type="submission" date="2016-07" db="EMBL/GenBank/DDBJ databases">
        <title>Pervasive Adenine N6-methylation of Active Genes in Fungi.</title>
        <authorList>
            <consortium name="DOE Joint Genome Institute"/>
            <person name="Mondo S.J."/>
            <person name="Dannebaum R.O."/>
            <person name="Kuo R.C."/>
            <person name="Labutti K."/>
            <person name="Haridas S."/>
            <person name="Kuo A."/>
            <person name="Salamov A."/>
            <person name="Ahrendt S.R."/>
            <person name="Lipzen A."/>
            <person name="Sullivan W."/>
            <person name="Andreopoulos W.B."/>
            <person name="Clum A."/>
            <person name="Lindquist E."/>
            <person name="Daum C."/>
            <person name="Ramamoorthy G.K."/>
            <person name="Gryganskyi A."/>
            <person name="Culley D."/>
            <person name="Magnuson J.K."/>
            <person name="James T.Y."/>
            <person name="O'Malley M.A."/>
            <person name="Stajich J.E."/>
            <person name="Spatafora J.W."/>
            <person name="Visel A."/>
            <person name="Grigoriev I.V."/>
        </authorList>
    </citation>
    <scope>NUCLEOTIDE SEQUENCE [LARGE SCALE GENOMIC DNA]</scope>
    <source>
        <strain evidence="7 8">PL171</strain>
    </source>
</reference>
<dbReference type="Gene3D" id="1.10.220.150">
    <property type="entry name" value="Arf GTPase activating protein"/>
    <property type="match status" value="1"/>
</dbReference>
<feature type="non-terminal residue" evidence="7">
    <location>
        <position position="132"/>
    </location>
</feature>